<name>A0A518CUR7_9BACT</name>
<evidence type="ECO:0000256" key="1">
    <source>
        <dbReference type="ARBA" id="ARBA00004937"/>
    </source>
</evidence>
<evidence type="ECO:0000259" key="9">
    <source>
        <dbReference type="Pfam" id="PF02781"/>
    </source>
</evidence>
<evidence type="ECO:0000256" key="5">
    <source>
        <dbReference type="ARBA" id="ARBA00023002"/>
    </source>
</evidence>
<dbReference type="GO" id="GO:0005829">
    <property type="term" value="C:cytosol"/>
    <property type="evidence" value="ECO:0007669"/>
    <property type="project" value="TreeGrafter"/>
</dbReference>
<dbReference type="GO" id="GO:0006006">
    <property type="term" value="P:glucose metabolic process"/>
    <property type="evidence" value="ECO:0007669"/>
    <property type="project" value="UniProtKB-KW"/>
</dbReference>
<reference evidence="10 11" key="1">
    <citation type="submission" date="2019-02" db="EMBL/GenBank/DDBJ databases">
        <title>Deep-cultivation of Planctomycetes and their phenomic and genomic characterization uncovers novel biology.</title>
        <authorList>
            <person name="Wiegand S."/>
            <person name="Jogler M."/>
            <person name="Boedeker C."/>
            <person name="Pinto D."/>
            <person name="Vollmers J."/>
            <person name="Rivas-Marin E."/>
            <person name="Kohn T."/>
            <person name="Peeters S.H."/>
            <person name="Heuer A."/>
            <person name="Rast P."/>
            <person name="Oberbeckmann S."/>
            <person name="Bunk B."/>
            <person name="Jeske O."/>
            <person name="Meyerdierks A."/>
            <person name="Storesund J.E."/>
            <person name="Kallscheuer N."/>
            <person name="Luecker S."/>
            <person name="Lage O.M."/>
            <person name="Pohl T."/>
            <person name="Merkel B.J."/>
            <person name="Hornburger P."/>
            <person name="Mueller R.-W."/>
            <person name="Bruemmer F."/>
            <person name="Labrenz M."/>
            <person name="Spormann A.M."/>
            <person name="Op den Camp H."/>
            <person name="Overmann J."/>
            <person name="Amann R."/>
            <person name="Jetten M.S.M."/>
            <person name="Mascher T."/>
            <person name="Medema M.H."/>
            <person name="Devos D.P."/>
            <person name="Kaster A.-K."/>
            <person name="Ovreas L."/>
            <person name="Rohde M."/>
            <person name="Galperin M.Y."/>
            <person name="Jogler C."/>
        </authorList>
    </citation>
    <scope>NUCLEOTIDE SEQUENCE [LARGE SCALE GENOMIC DNA]</scope>
    <source>
        <strain evidence="10 11">Pla163</strain>
    </source>
</reference>
<evidence type="ECO:0000256" key="2">
    <source>
        <dbReference type="ARBA" id="ARBA00009975"/>
    </source>
</evidence>
<keyword evidence="11" id="KW-1185">Reference proteome</keyword>
<dbReference type="PROSITE" id="PS00069">
    <property type="entry name" value="G6P_DEHYDROGENASE"/>
    <property type="match status" value="1"/>
</dbReference>
<feature type="domain" description="Glucose-6-phosphate dehydrogenase NAD-binding" evidence="8">
    <location>
        <begin position="16"/>
        <end position="212"/>
    </location>
</feature>
<dbReference type="PRINTS" id="PR00079">
    <property type="entry name" value="G6PDHDRGNASE"/>
</dbReference>
<dbReference type="PANTHER" id="PTHR23429">
    <property type="entry name" value="GLUCOSE-6-PHOSPHATE 1-DEHYDROGENASE G6PD"/>
    <property type="match status" value="1"/>
</dbReference>
<protein>
    <recommendedName>
        <fullName evidence="7">Glucose-6-phosphate 1-dehydrogenase</fullName>
        <shortName evidence="7">G6PD</shortName>
        <ecNumber evidence="7">1.1.1.49</ecNumber>
    </recommendedName>
</protein>
<dbReference type="AlphaFoldDB" id="A0A518CUR7"/>
<dbReference type="InterPro" id="IPR022674">
    <property type="entry name" value="G6P_DH_NAD-bd"/>
</dbReference>
<dbReference type="UniPathway" id="UPA00115">
    <property type="reaction ID" value="UER00408"/>
</dbReference>
<dbReference type="Gene3D" id="3.40.50.720">
    <property type="entry name" value="NAD(P)-binding Rossmann-like Domain"/>
    <property type="match status" value="1"/>
</dbReference>
<evidence type="ECO:0000256" key="3">
    <source>
        <dbReference type="ARBA" id="ARBA00022526"/>
    </source>
</evidence>
<accession>A0A518CUR7</accession>
<feature type="binding site" evidence="7">
    <location>
        <position position="203"/>
    </location>
    <ligand>
        <name>substrate</name>
    </ligand>
</feature>
<dbReference type="RefSeq" id="WP_145181803.1">
    <property type="nucleotide sequence ID" value="NZ_CP036290.1"/>
</dbReference>
<feature type="binding site" evidence="7">
    <location>
        <position position="173"/>
    </location>
    <ligand>
        <name>NADP(+)</name>
        <dbReference type="ChEBI" id="CHEBI:58349"/>
    </ligand>
</feature>
<dbReference type="EMBL" id="CP036290">
    <property type="protein sequence ID" value="QDU82961.1"/>
    <property type="molecule type" value="Genomic_DNA"/>
</dbReference>
<comment type="caution">
    <text evidence="7">Lacks conserved residue(s) required for the propagation of feature annotation.</text>
</comment>
<dbReference type="OrthoDB" id="9802739at2"/>
<feature type="binding site" evidence="7">
    <location>
        <position position="53"/>
    </location>
    <ligand>
        <name>NADP(+)</name>
        <dbReference type="ChEBI" id="CHEBI:58349"/>
    </ligand>
</feature>
<dbReference type="Pfam" id="PF00479">
    <property type="entry name" value="G6PD_N"/>
    <property type="match status" value="1"/>
</dbReference>
<dbReference type="GO" id="GO:0050661">
    <property type="term" value="F:NADP binding"/>
    <property type="evidence" value="ECO:0007669"/>
    <property type="project" value="UniProtKB-UniRule"/>
</dbReference>
<gene>
    <name evidence="7 10" type="primary">zwf</name>
    <name evidence="10" type="ORF">Pla163_00560</name>
</gene>
<dbReference type="SUPFAM" id="SSF51735">
    <property type="entry name" value="NAD(P)-binding Rossmann-fold domains"/>
    <property type="match status" value="1"/>
</dbReference>
<feature type="active site" description="Proton acceptor" evidence="7">
    <location>
        <position position="265"/>
    </location>
</feature>
<evidence type="ECO:0000313" key="10">
    <source>
        <dbReference type="EMBL" id="QDU82961.1"/>
    </source>
</evidence>
<organism evidence="10 11">
    <name type="scientific">Rohdeia mirabilis</name>
    <dbReference type="NCBI Taxonomy" id="2528008"/>
    <lineage>
        <taxon>Bacteria</taxon>
        <taxon>Pseudomonadati</taxon>
        <taxon>Planctomycetota</taxon>
        <taxon>Planctomycetia</taxon>
        <taxon>Planctomycetia incertae sedis</taxon>
        <taxon>Rohdeia</taxon>
    </lineage>
</organism>
<dbReference type="NCBIfam" id="TIGR00871">
    <property type="entry name" value="zwf"/>
    <property type="match status" value="1"/>
</dbReference>
<evidence type="ECO:0000256" key="4">
    <source>
        <dbReference type="ARBA" id="ARBA00022857"/>
    </source>
</evidence>
<dbReference type="Gene3D" id="3.30.360.10">
    <property type="entry name" value="Dihydrodipicolinate Reductase, domain 2"/>
    <property type="match status" value="1"/>
</dbReference>
<evidence type="ECO:0000313" key="11">
    <source>
        <dbReference type="Proteomes" id="UP000319342"/>
    </source>
</evidence>
<dbReference type="GO" id="GO:0004345">
    <property type="term" value="F:glucose-6-phosphate dehydrogenase activity"/>
    <property type="evidence" value="ECO:0007669"/>
    <property type="project" value="UniProtKB-UniRule"/>
</dbReference>
<keyword evidence="3 7" id="KW-0313">Glucose metabolism</keyword>
<dbReference type="SUPFAM" id="SSF55347">
    <property type="entry name" value="Glyceraldehyde-3-phosphate dehydrogenase-like, C-terminal domain"/>
    <property type="match status" value="1"/>
</dbReference>
<feature type="binding site" evidence="7">
    <location>
        <position position="355"/>
    </location>
    <ligand>
        <name>substrate</name>
    </ligand>
</feature>
<dbReference type="GO" id="GO:0009051">
    <property type="term" value="P:pentose-phosphate shunt, oxidative branch"/>
    <property type="evidence" value="ECO:0007669"/>
    <property type="project" value="TreeGrafter"/>
</dbReference>
<evidence type="ECO:0000259" key="8">
    <source>
        <dbReference type="Pfam" id="PF00479"/>
    </source>
</evidence>
<feature type="domain" description="Glucose-6-phosphate dehydrogenase C-terminal" evidence="9">
    <location>
        <begin position="214"/>
        <end position="504"/>
    </location>
</feature>
<dbReference type="InterPro" id="IPR022675">
    <property type="entry name" value="G6P_DH_C"/>
</dbReference>
<dbReference type="InterPro" id="IPR001282">
    <property type="entry name" value="G6P_DH"/>
</dbReference>
<comment type="pathway">
    <text evidence="1 7">Carbohydrate degradation; pentose phosphate pathway; D-ribulose 5-phosphate from D-glucose 6-phosphate (oxidative stage): step 1/3.</text>
</comment>
<comment type="catalytic activity">
    <reaction evidence="7">
        <text>D-glucose 6-phosphate + NADP(+) = 6-phospho-D-glucono-1,5-lactone + NADPH + H(+)</text>
        <dbReference type="Rhea" id="RHEA:15841"/>
        <dbReference type="ChEBI" id="CHEBI:15378"/>
        <dbReference type="ChEBI" id="CHEBI:57783"/>
        <dbReference type="ChEBI" id="CHEBI:57955"/>
        <dbReference type="ChEBI" id="CHEBI:58349"/>
        <dbReference type="ChEBI" id="CHEBI:61548"/>
        <dbReference type="EC" id="1.1.1.49"/>
    </reaction>
</comment>
<dbReference type="PANTHER" id="PTHR23429:SF0">
    <property type="entry name" value="GLUCOSE-6-PHOSPHATE 1-DEHYDROGENASE"/>
    <property type="match status" value="1"/>
</dbReference>
<dbReference type="Pfam" id="PF02781">
    <property type="entry name" value="G6PD_C"/>
    <property type="match status" value="1"/>
</dbReference>
<dbReference type="InterPro" id="IPR036291">
    <property type="entry name" value="NAD(P)-bd_dom_sf"/>
</dbReference>
<feature type="binding site" evidence="7">
    <location>
        <position position="207"/>
    </location>
    <ligand>
        <name>substrate</name>
    </ligand>
</feature>
<keyword evidence="4 7" id="KW-0521">NADP</keyword>
<feature type="binding site" evidence="7">
    <location>
        <position position="260"/>
    </location>
    <ligand>
        <name>substrate</name>
    </ligand>
</feature>
<dbReference type="EC" id="1.1.1.49" evidence="7"/>
<evidence type="ECO:0000256" key="7">
    <source>
        <dbReference type="HAMAP-Rule" id="MF_00966"/>
    </source>
</evidence>
<evidence type="ECO:0000256" key="6">
    <source>
        <dbReference type="ARBA" id="ARBA00023277"/>
    </source>
</evidence>
<dbReference type="HAMAP" id="MF_00966">
    <property type="entry name" value="G6PD"/>
    <property type="match status" value="1"/>
</dbReference>
<feature type="binding site" evidence="7">
    <location>
        <position position="241"/>
    </location>
    <ligand>
        <name>substrate</name>
    </ligand>
</feature>
<dbReference type="InterPro" id="IPR019796">
    <property type="entry name" value="G6P_DH_AS"/>
</dbReference>
<dbReference type="PIRSF" id="PIRSF000110">
    <property type="entry name" value="G6PD"/>
    <property type="match status" value="1"/>
</dbReference>
<proteinExistence type="inferred from homology"/>
<keyword evidence="6 7" id="KW-0119">Carbohydrate metabolism</keyword>
<comment type="similarity">
    <text evidence="2 7">Belongs to the glucose-6-phosphate dehydrogenase family.</text>
</comment>
<comment type="function">
    <text evidence="7">Catalyzes the oxidation of glucose 6-phosphate to 6-phosphogluconolactone.</text>
</comment>
<dbReference type="Proteomes" id="UP000319342">
    <property type="component" value="Chromosome"/>
</dbReference>
<feature type="binding site" evidence="7">
    <location>
        <begin position="19"/>
        <end position="26"/>
    </location>
    <ligand>
        <name>NADP(+)</name>
        <dbReference type="ChEBI" id="CHEBI:58349"/>
    </ligand>
</feature>
<sequence length="509" mass="57217">MNPAPPLEPRSPAALVLFGATGDLARRKIVPALFRLTAGGHLPAGSQFVGLSRSAGSDDGLRGLWRAALEEHLRAGEFDEAVWKDFAARIHAVPGSVDDEQAYRALSVRLESIDRRCGTGGNRLVYLATPSSVFPTILRHLCDAGVVRRASEATEEAHRDGAEPAWKRVIVEKPFGRDRASARELNELALSMLDERQIYRIDHYLGKETVQNILVFRFGNAIFEPLWNRNHIDHVQITVAESLGVEGRGDFYEETGVLRDIVQNHLLQMLALCAMEPPASMRSDEIRNMKAQVLASLRPIAEFEAENLTVPGQYVGYHDERGVKPGSKTATYAALVAHIDNWRWQGVPFYLRSGKALKRRSTEISFHFRRVPYSLFGEDRVCQMMEPNVLTLRIQPEESISLRIATKVPDQGLEVGSVQMDFDYSESFDVRAPDAYERLILDAWRGDPTLFARRDEVELSWRWCDPILRAFEDPERANHVASYAAGSEGPAEAEDLLLRNGHRWVPLSR</sequence>
<keyword evidence="5 7" id="KW-0560">Oxidoreductase</keyword>